<dbReference type="STRING" id="1121097.GCA_000428125_02356"/>
<sequence>MFSDDEIDQWFDIFKEEAEEQIFIHLAAAGETFVNYARNLHTYDDHSGNLRSSIGYIIVRDGENIMENFEKSERGADKSTGLGKGRQLAKSIALTYPSGYVLIGVAGMQYAAAVEAKGYDVVAGACFQAEIYLKKSIQSVFKQYNNG</sequence>
<accession>A0A069D6C7</accession>
<protein>
    <submittedName>
        <fullName evidence="1">Uncharacterized protein</fullName>
    </submittedName>
</protein>
<dbReference type="eggNOG" id="ENOG5032ZG6">
    <property type="taxonomic scope" value="Bacteria"/>
</dbReference>
<dbReference type="Proteomes" id="UP000027601">
    <property type="component" value="Unassembled WGS sequence"/>
</dbReference>
<keyword evidence="2" id="KW-1185">Reference proteome</keyword>
<dbReference type="EMBL" id="BAJS01000033">
    <property type="protein sequence ID" value="GAK37957.1"/>
    <property type="molecule type" value="Genomic_DNA"/>
</dbReference>
<gene>
    <name evidence="1" type="ORF">JCM15093_3248</name>
</gene>
<reference evidence="1 2" key="1">
    <citation type="journal article" date="2015" name="Microbes Environ.">
        <title>Distribution and evolution of nitrogen fixation genes in the phylum bacteroidetes.</title>
        <authorList>
            <person name="Inoue J."/>
            <person name="Oshima K."/>
            <person name="Suda W."/>
            <person name="Sakamoto M."/>
            <person name="Iino T."/>
            <person name="Noda S."/>
            <person name="Hongoh Y."/>
            <person name="Hattori M."/>
            <person name="Ohkuma M."/>
        </authorList>
    </citation>
    <scope>NUCLEOTIDE SEQUENCE [LARGE SCALE GENOMIC DNA]</scope>
    <source>
        <strain evidence="1 2">JCM 15093</strain>
    </source>
</reference>
<organism evidence="1 2">
    <name type="scientific">Bacteroides graminisolvens DSM 19988 = JCM 15093</name>
    <dbReference type="NCBI Taxonomy" id="1121097"/>
    <lineage>
        <taxon>Bacteria</taxon>
        <taxon>Pseudomonadati</taxon>
        <taxon>Bacteroidota</taxon>
        <taxon>Bacteroidia</taxon>
        <taxon>Bacteroidales</taxon>
        <taxon>Bacteroidaceae</taxon>
        <taxon>Bacteroides</taxon>
    </lineage>
</organism>
<evidence type="ECO:0000313" key="2">
    <source>
        <dbReference type="Proteomes" id="UP000027601"/>
    </source>
</evidence>
<name>A0A069D6C7_9BACE</name>
<dbReference type="AlphaFoldDB" id="A0A069D6C7"/>
<comment type="caution">
    <text evidence="1">The sequence shown here is derived from an EMBL/GenBank/DDBJ whole genome shotgun (WGS) entry which is preliminary data.</text>
</comment>
<evidence type="ECO:0000313" key="1">
    <source>
        <dbReference type="EMBL" id="GAK37957.1"/>
    </source>
</evidence>
<proteinExistence type="predicted"/>